<keyword evidence="6" id="KW-0442">Lipid degradation</keyword>
<protein>
    <recommendedName>
        <fullName evidence="11">GDSL esterase/lipase</fullName>
    </recommendedName>
</protein>
<gene>
    <name evidence="9" type="ORF">RJ640_012750</name>
</gene>
<dbReference type="PANTHER" id="PTHR45650:SF3">
    <property type="entry name" value="OS01G0748500 PROTEIN"/>
    <property type="match status" value="1"/>
</dbReference>
<dbReference type="GO" id="GO:0016788">
    <property type="term" value="F:hydrolase activity, acting on ester bonds"/>
    <property type="evidence" value="ECO:0007669"/>
    <property type="project" value="InterPro"/>
</dbReference>
<reference evidence="9" key="1">
    <citation type="submission" date="2022-12" db="EMBL/GenBank/DDBJ databases">
        <title>Draft genome assemblies for two species of Escallonia (Escalloniales).</title>
        <authorList>
            <person name="Chanderbali A."/>
            <person name="Dervinis C."/>
            <person name="Anghel I."/>
            <person name="Soltis D."/>
            <person name="Soltis P."/>
            <person name="Zapata F."/>
        </authorList>
    </citation>
    <scope>NUCLEOTIDE SEQUENCE</scope>
    <source>
        <strain evidence="9">UCBG92.1500</strain>
        <tissue evidence="9">Leaf</tissue>
    </source>
</reference>
<evidence type="ECO:0000313" key="10">
    <source>
        <dbReference type="Proteomes" id="UP001187471"/>
    </source>
</evidence>
<keyword evidence="10" id="KW-1185">Reference proteome</keyword>
<dbReference type="Proteomes" id="UP001187471">
    <property type="component" value="Unassembled WGS sequence"/>
</dbReference>
<accession>A0AA88S1V5</accession>
<comment type="subcellular location">
    <subcellularLocation>
        <location evidence="1">Secreted</location>
    </subcellularLocation>
</comment>
<dbReference type="Pfam" id="PF00657">
    <property type="entry name" value="Lipase_GDSL"/>
    <property type="match status" value="1"/>
</dbReference>
<evidence type="ECO:0008006" key="11">
    <source>
        <dbReference type="Google" id="ProtNLM"/>
    </source>
</evidence>
<comment type="caution">
    <text evidence="9">The sequence shown here is derived from an EMBL/GenBank/DDBJ whole genome shotgun (WGS) entry which is preliminary data.</text>
</comment>
<evidence type="ECO:0000256" key="3">
    <source>
        <dbReference type="ARBA" id="ARBA00022525"/>
    </source>
</evidence>
<dbReference type="InterPro" id="IPR051238">
    <property type="entry name" value="GDSL_esterase/lipase"/>
</dbReference>
<evidence type="ECO:0000256" key="7">
    <source>
        <dbReference type="ARBA" id="ARBA00023098"/>
    </source>
</evidence>
<keyword evidence="5" id="KW-0378">Hydrolase</keyword>
<evidence type="ECO:0000313" key="9">
    <source>
        <dbReference type="EMBL" id="KAK2994583.1"/>
    </source>
</evidence>
<dbReference type="InterPro" id="IPR001087">
    <property type="entry name" value="GDSL"/>
</dbReference>
<dbReference type="AlphaFoldDB" id="A0AA88S1V5"/>
<evidence type="ECO:0000256" key="2">
    <source>
        <dbReference type="ARBA" id="ARBA00008668"/>
    </source>
</evidence>
<evidence type="ECO:0000256" key="6">
    <source>
        <dbReference type="ARBA" id="ARBA00022963"/>
    </source>
</evidence>
<evidence type="ECO:0000256" key="4">
    <source>
        <dbReference type="ARBA" id="ARBA00022729"/>
    </source>
</evidence>
<evidence type="ECO:0000256" key="1">
    <source>
        <dbReference type="ARBA" id="ARBA00004613"/>
    </source>
</evidence>
<organism evidence="9 10">
    <name type="scientific">Escallonia rubra</name>
    <dbReference type="NCBI Taxonomy" id="112253"/>
    <lineage>
        <taxon>Eukaryota</taxon>
        <taxon>Viridiplantae</taxon>
        <taxon>Streptophyta</taxon>
        <taxon>Embryophyta</taxon>
        <taxon>Tracheophyta</taxon>
        <taxon>Spermatophyta</taxon>
        <taxon>Magnoliopsida</taxon>
        <taxon>eudicotyledons</taxon>
        <taxon>Gunneridae</taxon>
        <taxon>Pentapetalae</taxon>
        <taxon>asterids</taxon>
        <taxon>campanulids</taxon>
        <taxon>Escalloniales</taxon>
        <taxon>Escalloniaceae</taxon>
        <taxon>Escallonia</taxon>
    </lineage>
</organism>
<sequence>MACRVKPWFLLFAMLCALDLHVVVDGEPQVPCYFIFGDSLADNGNNNPLLSFAKSNYPPYGIDFVDGPTGRFTNGRTAYDIIGELLGFTNRIPPFATARDQDILRGVNYASGAAGIRDETGQHVVSVDFRHRQRDPTVEWRQIMDRRSGSGKAVSRWLTGEEKKRDPALVTQLMASGPRIW</sequence>
<keyword evidence="4 8" id="KW-0732">Signal</keyword>
<name>A0AA88S1V5_9ASTE</name>
<dbReference type="GO" id="GO:0005576">
    <property type="term" value="C:extracellular region"/>
    <property type="evidence" value="ECO:0007669"/>
    <property type="project" value="UniProtKB-SubCell"/>
</dbReference>
<dbReference type="PANTHER" id="PTHR45650">
    <property type="entry name" value="GDSL-LIKE LIPASE/ACYLHYDROLASE-RELATED"/>
    <property type="match status" value="1"/>
</dbReference>
<keyword evidence="3" id="KW-0964">Secreted</keyword>
<dbReference type="GO" id="GO:0016042">
    <property type="term" value="P:lipid catabolic process"/>
    <property type="evidence" value="ECO:0007669"/>
    <property type="project" value="UniProtKB-KW"/>
</dbReference>
<dbReference type="Gene3D" id="3.40.50.1110">
    <property type="entry name" value="SGNH hydrolase"/>
    <property type="match status" value="1"/>
</dbReference>
<dbReference type="EMBL" id="JAVXUO010000187">
    <property type="protein sequence ID" value="KAK2994583.1"/>
    <property type="molecule type" value="Genomic_DNA"/>
</dbReference>
<feature type="chain" id="PRO_5041714647" description="GDSL esterase/lipase" evidence="8">
    <location>
        <begin position="27"/>
        <end position="181"/>
    </location>
</feature>
<dbReference type="InterPro" id="IPR036514">
    <property type="entry name" value="SGNH_hydro_sf"/>
</dbReference>
<keyword evidence="7" id="KW-0443">Lipid metabolism</keyword>
<feature type="signal peptide" evidence="8">
    <location>
        <begin position="1"/>
        <end position="26"/>
    </location>
</feature>
<comment type="similarity">
    <text evidence="2">Belongs to the 'GDSL' lipolytic enzyme family.</text>
</comment>
<evidence type="ECO:0000256" key="8">
    <source>
        <dbReference type="SAM" id="SignalP"/>
    </source>
</evidence>
<evidence type="ECO:0000256" key="5">
    <source>
        <dbReference type="ARBA" id="ARBA00022801"/>
    </source>
</evidence>
<proteinExistence type="inferred from homology"/>